<organism evidence="1 2">
    <name type="scientific">Tianweitania populi</name>
    <dbReference type="NCBI Taxonomy" id="1607949"/>
    <lineage>
        <taxon>Bacteria</taxon>
        <taxon>Pseudomonadati</taxon>
        <taxon>Pseudomonadota</taxon>
        <taxon>Alphaproteobacteria</taxon>
        <taxon>Hyphomicrobiales</taxon>
        <taxon>Phyllobacteriaceae</taxon>
        <taxon>Tianweitania</taxon>
    </lineage>
</organism>
<accession>A0A8J3E053</accession>
<comment type="caution">
    <text evidence="1">The sequence shown here is derived from an EMBL/GenBank/DDBJ whole genome shotgun (WGS) entry which is preliminary data.</text>
</comment>
<name>A0A8J3E053_9HYPH</name>
<reference evidence="1" key="2">
    <citation type="submission" date="2020-09" db="EMBL/GenBank/DDBJ databases">
        <authorList>
            <person name="Sun Q."/>
            <person name="Kim S."/>
        </authorList>
    </citation>
    <scope>NUCLEOTIDE SEQUENCE</scope>
    <source>
        <strain evidence="1">KCTC 42249</strain>
    </source>
</reference>
<sequence>MVVMQIDGMGRGEILQQKRGLSCFHHLKADIDILAEALRDQALVLVGVEHDATDVFAIDQL</sequence>
<reference evidence="1" key="1">
    <citation type="journal article" date="2014" name="Int. J. Syst. Evol. Microbiol.">
        <title>Complete genome sequence of Corynebacterium casei LMG S-19264T (=DSM 44701T), isolated from a smear-ripened cheese.</title>
        <authorList>
            <consortium name="US DOE Joint Genome Institute (JGI-PGF)"/>
            <person name="Walter F."/>
            <person name="Albersmeier A."/>
            <person name="Kalinowski J."/>
            <person name="Ruckert C."/>
        </authorList>
    </citation>
    <scope>NUCLEOTIDE SEQUENCE</scope>
    <source>
        <strain evidence="1">KCTC 42249</strain>
    </source>
</reference>
<gene>
    <name evidence="1" type="ORF">GCM10016234_34140</name>
</gene>
<protein>
    <submittedName>
        <fullName evidence="1">Uncharacterized protein</fullName>
    </submittedName>
</protein>
<dbReference type="Proteomes" id="UP000630142">
    <property type="component" value="Unassembled WGS sequence"/>
</dbReference>
<proteinExistence type="predicted"/>
<keyword evidence="2" id="KW-1185">Reference proteome</keyword>
<evidence type="ECO:0000313" key="2">
    <source>
        <dbReference type="Proteomes" id="UP000630142"/>
    </source>
</evidence>
<dbReference type="EMBL" id="BMZQ01000003">
    <property type="protein sequence ID" value="GHD20979.1"/>
    <property type="molecule type" value="Genomic_DNA"/>
</dbReference>
<evidence type="ECO:0000313" key="1">
    <source>
        <dbReference type="EMBL" id="GHD20979.1"/>
    </source>
</evidence>
<dbReference type="AlphaFoldDB" id="A0A8J3E053"/>